<feature type="domain" description="DUF6883" evidence="1">
    <location>
        <begin position="3"/>
        <end position="111"/>
    </location>
</feature>
<sequence>MPLPNAENAYVPLSKITRYLLSETHSVGRAKARFFRALGFNERHPELLQEALLEVAREGLVRGILETPYGSKYVVDGQLRTPKGELVWIRTIWIVEAGQDQPRLVTAYPREEE</sequence>
<organism evidence="2 3">
    <name type="scientific">Thermoflexus hugenholtzii JAD2</name>
    <dbReference type="NCBI Taxonomy" id="877466"/>
    <lineage>
        <taxon>Bacteria</taxon>
        <taxon>Bacillati</taxon>
        <taxon>Chloroflexota</taxon>
        <taxon>Thermoflexia</taxon>
        <taxon>Thermoflexales</taxon>
        <taxon>Thermoflexaceae</taxon>
        <taxon>Thermoflexus</taxon>
    </lineage>
</organism>
<dbReference type="OrthoDB" id="165404at2"/>
<dbReference type="EMBL" id="FYEK01000028">
    <property type="protein sequence ID" value="SNB66506.1"/>
    <property type="molecule type" value="Genomic_DNA"/>
</dbReference>
<name>A0A212R3J8_9CHLR</name>
<protein>
    <recommendedName>
        <fullName evidence="1">DUF6883 domain-containing protein</fullName>
    </recommendedName>
</protein>
<keyword evidence="3" id="KW-1185">Reference proteome</keyword>
<evidence type="ECO:0000259" key="1">
    <source>
        <dbReference type="Pfam" id="PF21814"/>
    </source>
</evidence>
<dbReference type="RefSeq" id="WP_088571384.1">
    <property type="nucleotide sequence ID" value="NZ_FYEK01000028.1"/>
</dbReference>
<evidence type="ECO:0000313" key="3">
    <source>
        <dbReference type="Proteomes" id="UP000197025"/>
    </source>
</evidence>
<dbReference type="Pfam" id="PF21814">
    <property type="entry name" value="DUF6883"/>
    <property type="match status" value="1"/>
</dbReference>
<reference evidence="3" key="1">
    <citation type="submission" date="2017-06" db="EMBL/GenBank/DDBJ databases">
        <authorList>
            <person name="Varghese N."/>
            <person name="Submissions S."/>
        </authorList>
    </citation>
    <scope>NUCLEOTIDE SEQUENCE [LARGE SCALE GENOMIC DNA]</scope>
    <source>
        <strain evidence="3">JAD2</strain>
    </source>
</reference>
<accession>A0A212R3J8</accession>
<evidence type="ECO:0000313" key="2">
    <source>
        <dbReference type="EMBL" id="SNB66506.1"/>
    </source>
</evidence>
<gene>
    <name evidence="2" type="ORF">SAMN02746019_00001330</name>
</gene>
<dbReference type="Proteomes" id="UP000197025">
    <property type="component" value="Unassembled WGS sequence"/>
</dbReference>
<dbReference type="InterPro" id="IPR049250">
    <property type="entry name" value="DUF6883"/>
</dbReference>
<dbReference type="InParanoid" id="A0A212R3J8"/>
<proteinExistence type="predicted"/>
<dbReference type="AlphaFoldDB" id="A0A212R3J8"/>